<dbReference type="PANTHER" id="PTHR33065:SF153">
    <property type="entry name" value="DUF6598 DOMAIN-CONTAINING PROTEIN"/>
    <property type="match status" value="1"/>
</dbReference>
<reference evidence="2" key="1">
    <citation type="submission" date="2020-05" db="EMBL/GenBank/DDBJ databases">
        <title>WGS assembly of Panicum virgatum.</title>
        <authorList>
            <person name="Lovell J.T."/>
            <person name="Jenkins J."/>
            <person name="Shu S."/>
            <person name="Juenger T.E."/>
            <person name="Schmutz J."/>
        </authorList>
    </citation>
    <scope>NUCLEOTIDE SEQUENCE</scope>
    <source>
        <strain evidence="2">AP13</strain>
    </source>
</reference>
<protein>
    <recommendedName>
        <fullName evidence="1">DUF6598 domain-containing protein</fullName>
    </recommendedName>
</protein>
<keyword evidence="3" id="KW-1185">Reference proteome</keyword>
<evidence type="ECO:0000313" key="2">
    <source>
        <dbReference type="EMBL" id="KAG2647130.1"/>
    </source>
</evidence>
<organism evidence="2 3">
    <name type="scientific">Panicum virgatum</name>
    <name type="common">Blackwell switchgrass</name>
    <dbReference type="NCBI Taxonomy" id="38727"/>
    <lineage>
        <taxon>Eukaryota</taxon>
        <taxon>Viridiplantae</taxon>
        <taxon>Streptophyta</taxon>
        <taxon>Embryophyta</taxon>
        <taxon>Tracheophyta</taxon>
        <taxon>Spermatophyta</taxon>
        <taxon>Magnoliopsida</taxon>
        <taxon>Liliopsida</taxon>
        <taxon>Poales</taxon>
        <taxon>Poaceae</taxon>
        <taxon>PACMAD clade</taxon>
        <taxon>Panicoideae</taxon>
        <taxon>Panicodae</taxon>
        <taxon>Paniceae</taxon>
        <taxon>Panicinae</taxon>
        <taxon>Panicum</taxon>
        <taxon>Panicum sect. Hiantes</taxon>
    </lineage>
</organism>
<name>A0A8T0WGS7_PANVG</name>
<dbReference type="Pfam" id="PF20241">
    <property type="entry name" value="DUF6598"/>
    <property type="match status" value="1"/>
</dbReference>
<feature type="domain" description="DUF6598" evidence="1">
    <location>
        <begin position="3"/>
        <end position="191"/>
    </location>
</feature>
<proteinExistence type="predicted"/>
<evidence type="ECO:0000313" key="3">
    <source>
        <dbReference type="Proteomes" id="UP000823388"/>
    </source>
</evidence>
<dbReference type="InterPro" id="IPR046533">
    <property type="entry name" value="DUF6598"/>
</dbReference>
<sequence length="199" mass="22072">MFALNPTIIEVDLQIKGTTESEDDSVSFLVAPLRRFATRFSHLFNCSYTSKLSTLEFTLGHIAFSVEATIFVRVVHGSWPDCYRGQFNAFITGFTDRCPMPVGNKLSTGTGRETILLLDSGGERLLVDGDSKIKFSRNIVSVECIGKLTVKVNVSEGETEIVEKAASFDASESGKSVDWIDVYFCKMEVTVFWSSISCY</sequence>
<comment type="caution">
    <text evidence="2">The sequence shown here is derived from an EMBL/GenBank/DDBJ whole genome shotgun (WGS) entry which is preliminary data.</text>
</comment>
<evidence type="ECO:0000259" key="1">
    <source>
        <dbReference type="Pfam" id="PF20241"/>
    </source>
</evidence>
<gene>
    <name evidence="2" type="ORF">PVAP13_2KG562332</name>
</gene>
<dbReference type="Proteomes" id="UP000823388">
    <property type="component" value="Chromosome 2K"/>
</dbReference>
<dbReference type="PANTHER" id="PTHR33065">
    <property type="entry name" value="OS07G0486400 PROTEIN"/>
    <property type="match status" value="1"/>
</dbReference>
<accession>A0A8T0WGS7</accession>
<dbReference type="AlphaFoldDB" id="A0A8T0WGS7"/>
<dbReference type="EMBL" id="CM029039">
    <property type="protein sequence ID" value="KAG2647130.1"/>
    <property type="molecule type" value="Genomic_DNA"/>
</dbReference>